<reference evidence="1 2" key="1">
    <citation type="submission" date="2020-03" db="EMBL/GenBank/DDBJ databases">
        <title>Metabolic flexibility allows generalist bacteria to become dominant in a frequently disturbed ecosystem.</title>
        <authorList>
            <person name="Chen Y.-J."/>
            <person name="Leung P.M."/>
            <person name="Bay S.K."/>
            <person name="Hugenholtz P."/>
            <person name="Kessler A.J."/>
            <person name="Shelley G."/>
            <person name="Waite D.W."/>
            <person name="Cook P.L."/>
            <person name="Greening C."/>
        </authorList>
    </citation>
    <scope>NUCLEOTIDE SEQUENCE [LARGE SCALE GENOMIC DNA]</scope>
    <source>
        <strain evidence="1">SS_bin_28</strain>
    </source>
</reference>
<dbReference type="EMBL" id="JABDJR010000336">
    <property type="protein sequence ID" value="NNF06798.1"/>
    <property type="molecule type" value="Genomic_DNA"/>
</dbReference>
<organism evidence="1 2">
    <name type="scientific">Eiseniibacteriota bacterium</name>
    <dbReference type="NCBI Taxonomy" id="2212470"/>
    <lineage>
        <taxon>Bacteria</taxon>
        <taxon>Candidatus Eiseniibacteriota</taxon>
    </lineage>
</organism>
<comment type="caution">
    <text evidence="1">The sequence shown here is derived from an EMBL/GenBank/DDBJ whole genome shotgun (WGS) entry which is preliminary data.</text>
</comment>
<dbReference type="GO" id="GO:0032259">
    <property type="term" value="P:methylation"/>
    <property type="evidence" value="ECO:0007669"/>
    <property type="project" value="UniProtKB-KW"/>
</dbReference>
<sequence length="275" mass="31455">MTLNARTADRHVLYEEAVQCVEADLDFFSKVFKKTRGYAPHTLREDFCGTASLACEWVARHEENRAWGVDLDRPTLDWGIKHHLSRLGDDQDRVTLIEGDVLASPSPAVQVTAALNFSYQVFKDRKTLLAYFKNAYSGLADDGMFFLDAFGGTESMEENDEDRRISPATRPDGSRLPAYTYIWEQASFNPIDHNIVCHIHFKFKDGSKLKKAFTYDWRLWTLPELQELILEAGFSRADVYMEGWDDDEDEADGIFKKKTRAENMAGWVGYVVGIK</sequence>
<evidence type="ECO:0000313" key="1">
    <source>
        <dbReference type="EMBL" id="NNF06798.1"/>
    </source>
</evidence>
<dbReference type="GO" id="GO:0008168">
    <property type="term" value="F:methyltransferase activity"/>
    <property type="evidence" value="ECO:0007669"/>
    <property type="project" value="UniProtKB-KW"/>
</dbReference>
<protein>
    <submittedName>
        <fullName evidence="1">Class I SAM-dependent methyltransferase</fullName>
    </submittedName>
</protein>
<proteinExistence type="predicted"/>
<keyword evidence="1" id="KW-0489">Methyltransferase</keyword>
<dbReference type="Proteomes" id="UP000547674">
    <property type="component" value="Unassembled WGS sequence"/>
</dbReference>
<accession>A0A7Y2E7V3</accession>
<dbReference type="PANTHER" id="PTHR37211:SF1">
    <property type="entry name" value="EXPRESSED PROTEIN"/>
    <property type="match status" value="1"/>
</dbReference>
<dbReference type="InterPro" id="IPR029063">
    <property type="entry name" value="SAM-dependent_MTases_sf"/>
</dbReference>
<keyword evidence="1" id="KW-0808">Transferase</keyword>
<dbReference type="PANTHER" id="PTHR37211">
    <property type="entry name" value="EXPRESSED PROTEIN"/>
    <property type="match status" value="1"/>
</dbReference>
<dbReference type="AlphaFoldDB" id="A0A7Y2E7V3"/>
<dbReference type="Gene3D" id="3.40.50.150">
    <property type="entry name" value="Vaccinia Virus protein VP39"/>
    <property type="match status" value="1"/>
</dbReference>
<evidence type="ECO:0000313" key="2">
    <source>
        <dbReference type="Proteomes" id="UP000547674"/>
    </source>
</evidence>
<dbReference type="Gene3D" id="2.20.25.110">
    <property type="entry name" value="S-adenosyl-L-methionine-dependent methyltransferases"/>
    <property type="match status" value="1"/>
</dbReference>
<dbReference type="SUPFAM" id="SSF53335">
    <property type="entry name" value="S-adenosyl-L-methionine-dependent methyltransferases"/>
    <property type="match status" value="1"/>
</dbReference>
<name>A0A7Y2E7V3_UNCEI</name>
<gene>
    <name evidence="1" type="ORF">HKN21_08555</name>
</gene>